<keyword evidence="2" id="KW-1185">Reference proteome</keyword>
<protein>
    <submittedName>
        <fullName evidence="1">Uncharacterized protein</fullName>
    </submittedName>
</protein>
<proteinExistence type="predicted"/>
<accession>A0A1I5YVS6</accession>
<sequence>MDRNSVVWWREAVIYEVYLRSFADADGPRSSRT</sequence>
<dbReference type="SUPFAM" id="SSF51445">
    <property type="entry name" value="(Trans)glycosidases"/>
    <property type="match status" value="1"/>
</dbReference>
<evidence type="ECO:0000313" key="2">
    <source>
        <dbReference type="Proteomes" id="UP000198727"/>
    </source>
</evidence>
<gene>
    <name evidence="1" type="ORF">SAMN05421810_10814</name>
</gene>
<organism evidence="1 2">
    <name type="scientific">Amycolatopsis arida</name>
    <dbReference type="NCBI Taxonomy" id="587909"/>
    <lineage>
        <taxon>Bacteria</taxon>
        <taxon>Bacillati</taxon>
        <taxon>Actinomycetota</taxon>
        <taxon>Actinomycetes</taxon>
        <taxon>Pseudonocardiales</taxon>
        <taxon>Pseudonocardiaceae</taxon>
        <taxon>Amycolatopsis</taxon>
    </lineage>
</organism>
<dbReference type="STRING" id="587909.SAMN05421810_10814"/>
<dbReference type="EMBL" id="FOWW01000008">
    <property type="protein sequence ID" value="SFQ48371.1"/>
    <property type="molecule type" value="Genomic_DNA"/>
</dbReference>
<dbReference type="Gene3D" id="3.20.20.80">
    <property type="entry name" value="Glycosidases"/>
    <property type="match status" value="1"/>
</dbReference>
<dbReference type="InterPro" id="IPR017853">
    <property type="entry name" value="GH"/>
</dbReference>
<reference evidence="2" key="1">
    <citation type="submission" date="2016-10" db="EMBL/GenBank/DDBJ databases">
        <authorList>
            <person name="Varghese N."/>
            <person name="Submissions S."/>
        </authorList>
    </citation>
    <scope>NUCLEOTIDE SEQUENCE [LARGE SCALE GENOMIC DNA]</scope>
    <source>
        <strain evidence="2">CGMCC 4.5579</strain>
    </source>
</reference>
<dbReference type="AlphaFoldDB" id="A0A1I5YVS6"/>
<evidence type="ECO:0000313" key="1">
    <source>
        <dbReference type="EMBL" id="SFQ48371.1"/>
    </source>
</evidence>
<name>A0A1I5YVS6_9PSEU</name>
<dbReference type="Proteomes" id="UP000198727">
    <property type="component" value="Unassembled WGS sequence"/>
</dbReference>